<accession>J7SCP9</accession>
<dbReference type="Gene3D" id="6.10.140.2220">
    <property type="match status" value="1"/>
</dbReference>
<dbReference type="RefSeq" id="XP_012177591.1">
    <property type="nucleotide sequence ID" value="XM_012322201.1"/>
</dbReference>
<dbReference type="InterPro" id="IPR027974">
    <property type="entry name" value="DUF4470"/>
</dbReference>
<reference evidence="2 3" key="1">
    <citation type="journal article" date="2012" name="Appl. Environ. Microbiol.">
        <title>Short-read sequencing for genomic analysis of the brown rot fungus Fibroporia radiculosa.</title>
        <authorList>
            <person name="Tang J.D."/>
            <person name="Perkins A.D."/>
            <person name="Sonstegard T.S."/>
            <person name="Schroeder S.G."/>
            <person name="Burgess S.C."/>
            <person name="Diehl S.V."/>
        </authorList>
    </citation>
    <scope>NUCLEOTIDE SEQUENCE [LARGE SCALE GENOMIC DNA]</scope>
    <source>
        <strain evidence="2 3">TFFH 294</strain>
    </source>
</reference>
<evidence type="ECO:0000313" key="2">
    <source>
        <dbReference type="EMBL" id="CCL98308.1"/>
    </source>
</evidence>
<name>J7SCP9_9APHY</name>
<dbReference type="AlphaFoldDB" id="J7SCP9"/>
<dbReference type="STRING" id="599839.J7SCP9"/>
<dbReference type="OrthoDB" id="2791063at2759"/>
<organism evidence="2 3">
    <name type="scientific">Fibroporia radiculosa</name>
    <dbReference type="NCBI Taxonomy" id="599839"/>
    <lineage>
        <taxon>Eukaryota</taxon>
        <taxon>Fungi</taxon>
        <taxon>Dikarya</taxon>
        <taxon>Basidiomycota</taxon>
        <taxon>Agaricomycotina</taxon>
        <taxon>Agaricomycetes</taxon>
        <taxon>Polyporales</taxon>
        <taxon>Fibroporiaceae</taxon>
        <taxon>Fibroporia</taxon>
    </lineage>
</organism>
<dbReference type="GeneID" id="24093219"/>
<feature type="domain" description="DUF4470" evidence="1">
    <location>
        <begin position="216"/>
        <end position="311"/>
    </location>
</feature>
<evidence type="ECO:0000259" key="1">
    <source>
        <dbReference type="Pfam" id="PF14737"/>
    </source>
</evidence>
<gene>
    <name evidence="2" type="ORF">FIBRA_00302</name>
</gene>
<dbReference type="Pfam" id="PF14737">
    <property type="entry name" value="DUF4470"/>
    <property type="match status" value="1"/>
</dbReference>
<dbReference type="Proteomes" id="UP000006352">
    <property type="component" value="Unassembled WGS sequence"/>
</dbReference>
<dbReference type="InParanoid" id="J7SCP9"/>
<dbReference type="EMBL" id="HE796876">
    <property type="protein sequence ID" value="CCL98308.1"/>
    <property type="molecule type" value="Genomic_DNA"/>
</dbReference>
<protein>
    <recommendedName>
        <fullName evidence="1">DUF4470 domain-containing protein</fullName>
    </recommendedName>
</protein>
<evidence type="ECO:0000313" key="3">
    <source>
        <dbReference type="Proteomes" id="UP000006352"/>
    </source>
</evidence>
<keyword evidence="3" id="KW-1185">Reference proteome</keyword>
<dbReference type="HOGENOM" id="CLU_018400_1_0_1"/>
<sequence>MSASHSVSDVLNDLAAQFSQLGTTEEKITAVLAQLNSLSPDIPAIGHLHAVDDNAPNVGNDFADAMEAGILRLIEEHGLTHDFQEMMMSEAQRQVSNYNASLDRSPCAYVDLESGFGCPNEGTMRCGGCKLNPYCSKASFASLYTLCSEVSEHSVQECQKKHWPTHRADCKNPIREADWKPKWVVEKRRPEFITSGGGMQSVYYDSTGSILQNMNLWGNIPAIDILNLHHNEQNIRSDLAIAFIASGDLRDVIRTINELPPDYPGELTVVLNDSNPMIVARNLIILLLLGMIENKHQAADIAVHVWYSAFLPNLYHTQIQLVFQNILSSFDHASGSLSCPLSSKSRLEGCVGRETFSTIAQCLISDAAYQVGDAQNELSRARLYNTSEDRLHRQYWPLEPSHRLAFHEFRTYGLLLPFGAANAHFNYPNRLLFSPTGQWLQPNKVNPLDSWHIPSVIKAGKKHGALPMDIYGCMYFYVSDQLRELANRISTLRITFKMFKLDACDLASDLRSGTLAQHGLPASIRFDRVDASNLMDPHYLGIAPVLGAWGPLLKQTRHATLLGHFMNWVSHHPRAVPGIQDLPRLITKCREGKLIPEAPPGSSREVREEYLQKATTCYKQAYNTLYDNSTAFKEYLNKQDISSVLTKSGLKLKHKHTVVPHRLGGSLKTPSALPSFPDTHNWYLNVKVSDHTWLERYMEVARV</sequence>
<proteinExistence type="predicted"/>